<dbReference type="Gene3D" id="1.10.630.10">
    <property type="entry name" value="Cytochrome P450"/>
    <property type="match status" value="1"/>
</dbReference>
<dbReference type="Pfam" id="PF00067">
    <property type="entry name" value="p450"/>
    <property type="match status" value="1"/>
</dbReference>
<protein>
    <submittedName>
        <fullName evidence="8">P450-derived glycosyltransferase activator</fullName>
    </submittedName>
</protein>
<dbReference type="Proteomes" id="UP000622552">
    <property type="component" value="Unassembled WGS sequence"/>
</dbReference>
<name>A0A8J7G8J5_9ACTN</name>
<keyword evidence="4 7" id="KW-0560">Oxidoreductase</keyword>
<dbReference type="GO" id="GO:0005506">
    <property type="term" value="F:iron ion binding"/>
    <property type="evidence" value="ECO:0007669"/>
    <property type="project" value="InterPro"/>
</dbReference>
<dbReference type="InterPro" id="IPR002397">
    <property type="entry name" value="Cyt_P450_B"/>
</dbReference>
<evidence type="ECO:0000256" key="6">
    <source>
        <dbReference type="ARBA" id="ARBA00023033"/>
    </source>
</evidence>
<dbReference type="CDD" id="cd20625">
    <property type="entry name" value="CYP164-like"/>
    <property type="match status" value="1"/>
</dbReference>
<proteinExistence type="inferred from homology"/>
<dbReference type="RefSeq" id="WP_233472429.1">
    <property type="nucleotide sequence ID" value="NZ_BONS01000002.1"/>
</dbReference>
<dbReference type="AlphaFoldDB" id="A0A8J7G8J5"/>
<dbReference type="PRINTS" id="PR00359">
    <property type="entry name" value="BP450"/>
</dbReference>
<dbReference type="EMBL" id="JADOUF010000001">
    <property type="protein sequence ID" value="MBG6135678.1"/>
    <property type="molecule type" value="Genomic_DNA"/>
</dbReference>
<dbReference type="SUPFAM" id="SSF48264">
    <property type="entry name" value="Cytochrome P450"/>
    <property type="match status" value="1"/>
</dbReference>
<dbReference type="InterPro" id="IPR001128">
    <property type="entry name" value="Cyt_P450"/>
</dbReference>
<accession>A0A8J7G8J5</accession>
<evidence type="ECO:0000256" key="5">
    <source>
        <dbReference type="ARBA" id="ARBA00023004"/>
    </source>
</evidence>
<sequence length="408" mass="44856">MTTLTDVVRFGLSLQRQRLATRFHGHVRRDDMALLRLRQGRRDPYRIYDRMREGGGMRLSRLGNWLVTSHPLCDAALRERRLSVRAAGNEMLDLSMLGMDPPDHTRLRRLAQPAFSPRAMAGYQPMIDRTIDTLLDRAGTRFDLTAGFAAPLPIAVITELLGIPDADTATFTRYGAVIGGALDGIHSLRQAGRLATADAELRVLLDGLFALRRRSPGPDIVSRVLAAEGDQIAPHELAPLCILLLVAGFETTVNLIGNTVLALLSHPDQWADLCADPRTLAPKAVEETLRWDPPVQVTSRTAYEHLELAGRPVRPGQMVFALIGAAGRDPEVYDRPAVFDIHRVPEREHLAFSAGVHYCVGQPLARLEAVAAIRALAERLPGLRLAGRVRRRNTTVVRGPATLPVTVA</sequence>
<evidence type="ECO:0000256" key="2">
    <source>
        <dbReference type="ARBA" id="ARBA00022617"/>
    </source>
</evidence>
<dbReference type="GO" id="GO:0020037">
    <property type="term" value="F:heme binding"/>
    <property type="evidence" value="ECO:0007669"/>
    <property type="project" value="InterPro"/>
</dbReference>
<comment type="similarity">
    <text evidence="1 7">Belongs to the cytochrome P450 family.</text>
</comment>
<comment type="caution">
    <text evidence="8">The sequence shown here is derived from an EMBL/GenBank/DDBJ whole genome shotgun (WGS) entry which is preliminary data.</text>
</comment>
<gene>
    <name evidence="8" type="ORF">IW245_001872</name>
</gene>
<keyword evidence="9" id="KW-1185">Reference proteome</keyword>
<keyword evidence="5 7" id="KW-0408">Iron</keyword>
<dbReference type="GO" id="GO:0006707">
    <property type="term" value="P:cholesterol catabolic process"/>
    <property type="evidence" value="ECO:0007669"/>
    <property type="project" value="TreeGrafter"/>
</dbReference>
<dbReference type="InterPro" id="IPR017972">
    <property type="entry name" value="Cyt_P450_CS"/>
</dbReference>
<dbReference type="FunFam" id="1.10.630.10:FF:000018">
    <property type="entry name" value="Cytochrome P450 monooxygenase"/>
    <property type="match status" value="1"/>
</dbReference>
<organism evidence="8 9">
    <name type="scientific">Longispora fulva</name>
    <dbReference type="NCBI Taxonomy" id="619741"/>
    <lineage>
        <taxon>Bacteria</taxon>
        <taxon>Bacillati</taxon>
        <taxon>Actinomycetota</taxon>
        <taxon>Actinomycetes</taxon>
        <taxon>Micromonosporales</taxon>
        <taxon>Micromonosporaceae</taxon>
        <taxon>Longispora</taxon>
    </lineage>
</organism>
<dbReference type="GO" id="GO:0008395">
    <property type="term" value="F:steroid hydroxylase activity"/>
    <property type="evidence" value="ECO:0007669"/>
    <property type="project" value="TreeGrafter"/>
</dbReference>
<evidence type="ECO:0000256" key="3">
    <source>
        <dbReference type="ARBA" id="ARBA00022723"/>
    </source>
</evidence>
<evidence type="ECO:0000313" key="8">
    <source>
        <dbReference type="EMBL" id="MBG6135678.1"/>
    </source>
</evidence>
<evidence type="ECO:0000313" key="9">
    <source>
        <dbReference type="Proteomes" id="UP000622552"/>
    </source>
</evidence>
<keyword evidence="2 7" id="KW-0349">Heme</keyword>
<reference evidence="8" key="1">
    <citation type="submission" date="2020-11" db="EMBL/GenBank/DDBJ databases">
        <title>Sequencing the genomes of 1000 actinobacteria strains.</title>
        <authorList>
            <person name="Klenk H.-P."/>
        </authorList>
    </citation>
    <scope>NUCLEOTIDE SEQUENCE</scope>
    <source>
        <strain evidence="8">DSM 45356</strain>
    </source>
</reference>
<evidence type="ECO:0000256" key="1">
    <source>
        <dbReference type="ARBA" id="ARBA00010617"/>
    </source>
</evidence>
<dbReference type="PRINTS" id="PR00385">
    <property type="entry name" value="P450"/>
</dbReference>
<dbReference type="PANTHER" id="PTHR46696">
    <property type="entry name" value="P450, PUTATIVE (EUROFUNG)-RELATED"/>
    <property type="match status" value="1"/>
</dbReference>
<evidence type="ECO:0000256" key="4">
    <source>
        <dbReference type="ARBA" id="ARBA00023002"/>
    </source>
</evidence>
<keyword evidence="6 7" id="KW-0503">Monooxygenase</keyword>
<dbReference type="InterPro" id="IPR036396">
    <property type="entry name" value="Cyt_P450_sf"/>
</dbReference>
<dbReference type="GO" id="GO:0036199">
    <property type="term" value="F:cholest-4-en-3-one 26-monooxygenase activity"/>
    <property type="evidence" value="ECO:0007669"/>
    <property type="project" value="TreeGrafter"/>
</dbReference>
<dbReference type="PROSITE" id="PS00086">
    <property type="entry name" value="CYTOCHROME_P450"/>
    <property type="match status" value="1"/>
</dbReference>
<dbReference type="PANTHER" id="PTHR46696:SF4">
    <property type="entry name" value="BIOTIN BIOSYNTHESIS CYTOCHROME P450"/>
    <property type="match status" value="1"/>
</dbReference>
<keyword evidence="3 7" id="KW-0479">Metal-binding</keyword>
<dbReference type="GO" id="GO:0017000">
    <property type="term" value="P:antibiotic biosynthetic process"/>
    <property type="evidence" value="ECO:0007669"/>
    <property type="project" value="UniProtKB-ARBA"/>
</dbReference>
<evidence type="ECO:0000256" key="7">
    <source>
        <dbReference type="RuleBase" id="RU000461"/>
    </source>
</evidence>